<evidence type="ECO:0000259" key="4">
    <source>
        <dbReference type="PROSITE" id="PS01124"/>
    </source>
</evidence>
<keyword evidence="3" id="KW-0804">Transcription</keyword>
<dbReference type="SUPFAM" id="SSF52317">
    <property type="entry name" value="Class I glutamine amidotransferase-like"/>
    <property type="match status" value="1"/>
</dbReference>
<dbReference type="Gene3D" id="1.10.10.60">
    <property type="entry name" value="Homeodomain-like"/>
    <property type="match status" value="1"/>
</dbReference>
<evidence type="ECO:0000313" key="5">
    <source>
        <dbReference type="EMBL" id="XCG52635.1"/>
    </source>
</evidence>
<proteinExistence type="predicted"/>
<dbReference type="PANTHER" id="PTHR43130:SF3">
    <property type="entry name" value="HTH-TYPE TRANSCRIPTIONAL REGULATOR RV1931C"/>
    <property type="match status" value="1"/>
</dbReference>
<feature type="domain" description="HTH araC/xylS-type" evidence="4">
    <location>
        <begin position="222"/>
        <end position="319"/>
    </location>
</feature>
<dbReference type="InterPro" id="IPR009057">
    <property type="entry name" value="Homeodomain-like_sf"/>
</dbReference>
<evidence type="ECO:0000256" key="3">
    <source>
        <dbReference type="ARBA" id="ARBA00023163"/>
    </source>
</evidence>
<dbReference type="GO" id="GO:0003700">
    <property type="term" value="F:DNA-binding transcription factor activity"/>
    <property type="evidence" value="ECO:0007669"/>
    <property type="project" value="InterPro"/>
</dbReference>
<dbReference type="InterPro" id="IPR018060">
    <property type="entry name" value="HTH_AraC"/>
</dbReference>
<dbReference type="InterPro" id="IPR052158">
    <property type="entry name" value="INH-QAR"/>
</dbReference>
<name>A0AAU8D0N1_9HYPH</name>
<dbReference type="Pfam" id="PF01965">
    <property type="entry name" value="DJ-1_PfpI"/>
    <property type="match status" value="1"/>
</dbReference>
<evidence type="ECO:0000256" key="1">
    <source>
        <dbReference type="ARBA" id="ARBA00023015"/>
    </source>
</evidence>
<gene>
    <name evidence="5" type="ORF">ABVK50_31435</name>
</gene>
<dbReference type="SUPFAM" id="SSF46689">
    <property type="entry name" value="Homeodomain-like"/>
    <property type="match status" value="2"/>
</dbReference>
<dbReference type="RefSeq" id="WP_353646839.1">
    <property type="nucleotide sequence ID" value="NZ_CP159256.1"/>
</dbReference>
<dbReference type="InterPro" id="IPR018062">
    <property type="entry name" value="HTH_AraC-typ_CS"/>
</dbReference>
<keyword evidence="1" id="KW-0805">Transcription regulation</keyword>
<geneLocation type="plasmid" evidence="5">
    <name>pMk2240A</name>
</geneLocation>
<dbReference type="CDD" id="cd03137">
    <property type="entry name" value="GATase1_AraC_1"/>
    <property type="match status" value="1"/>
</dbReference>
<dbReference type="SMART" id="SM00342">
    <property type="entry name" value="HTH_ARAC"/>
    <property type="match status" value="1"/>
</dbReference>
<dbReference type="PROSITE" id="PS00041">
    <property type="entry name" value="HTH_ARAC_FAMILY_1"/>
    <property type="match status" value="1"/>
</dbReference>
<dbReference type="InterPro" id="IPR002818">
    <property type="entry name" value="DJ-1/PfpI"/>
</dbReference>
<sequence>MLKRVVIVVYPGFELLDATGPASVFASANLAREEDGEAPYYALQVGSPSGGLVASGSGVAIDTLALPKIGGRLDTVLVSGAEATAVRKAANAMELKRWLRRREATVRRLGSVCAGAFVLAAAGLADRKRVATHWSACEPLARLYPAVTVDPDALYVVDGKVWTSAGVTTGIDMALAMVTDDLGRAIASRVAKRLVIYARRPGNQSQFSPLLRAQVKADGAFEELIAWLQVNLDQAVDVAALAAKVGLSERTFHRRFVATLGETPARFVENVRLDAARLLLSQGLTLKEIASSVGLAPAPRFTKVFQRRFGVTPRLYREAHQNKSETSS</sequence>
<dbReference type="PANTHER" id="PTHR43130">
    <property type="entry name" value="ARAC-FAMILY TRANSCRIPTIONAL REGULATOR"/>
    <property type="match status" value="1"/>
</dbReference>
<dbReference type="Gene3D" id="3.40.50.880">
    <property type="match status" value="1"/>
</dbReference>
<dbReference type="AlphaFoldDB" id="A0AAU8D0N1"/>
<dbReference type="InterPro" id="IPR029062">
    <property type="entry name" value="Class_I_gatase-like"/>
</dbReference>
<reference evidence="5" key="1">
    <citation type="submission" date="2024-06" db="EMBL/GenBank/DDBJ databases">
        <title>Mesorhizobium karijinii sp. nov., a symbiont of the iconic Swainsona formosa from arid Australia.</title>
        <authorList>
            <person name="Hill Y.J."/>
            <person name="Watkin E.L.J."/>
            <person name="O'Hara G.W."/>
            <person name="Terpolilli J."/>
            <person name="Tye M.L."/>
            <person name="Kohlmeier M.G."/>
        </authorList>
    </citation>
    <scope>NUCLEOTIDE SEQUENCE</scope>
    <source>
        <strain evidence="5">WSM2240</strain>
        <plasmid evidence="5">pMk2240A</plasmid>
    </source>
</reference>
<keyword evidence="5" id="KW-0614">Plasmid</keyword>
<dbReference type="EMBL" id="CP159256">
    <property type="protein sequence ID" value="XCG52635.1"/>
    <property type="molecule type" value="Genomic_DNA"/>
</dbReference>
<dbReference type="PROSITE" id="PS01124">
    <property type="entry name" value="HTH_ARAC_FAMILY_2"/>
    <property type="match status" value="1"/>
</dbReference>
<accession>A0AAU8D0N1</accession>
<organism evidence="5">
    <name type="scientific">Mesorhizobium sp. WSM2240</name>
    <dbReference type="NCBI Taxonomy" id="3228851"/>
    <lineage>
        <taxon>Bacteria</taxon>
        <taxon>Pseudomonadati</taxon>
        <taxon>Pseudomonadota</taxon>
        <taxon>Alphaproteobacteria</taxon>
        <taxon>Hyphomicrobiales</taxon>
        <taxon>Phyllobacteriaceae</taxon>
        <taxon>Mesorhizobium</taxon>
    </lineage>
</organism>
<dbReference type="GO" id="GO:0043565">
    <property type="term" value="F:sequence-specific DNA binding"/>
    <property type="evidence" value="ECO:0007669"/>
    <property type="project" value="InterPro"/>
</dbReference>
<protein>
    <submittedName>
        <fullName evidence="5">GlxA family transcriptional regulator</fullName>
    </submittedName>
</protein>
<evidence type="ECO:0000256" key="2">
    <source>
        <dbReference type="ARBA" id="ARBA00023125"/>
    </source>
</evidence>
<dbReference type="Pfam" id="PF12833">
    <property type="entry name" value="HTH_18"/>
    <property type="match status" value="1"/>
</dbReference>
<keyword evidence="2" id="KW-0238">DNA-binding</keyword>